<evidence type="ECO:0000259" key="11">
    <source>
        <dbReference type="PROSITE" id="PS51278"/>
    </source>
</evidence>
<comment type="pathway">
    <text evidence="1">Amino-acid biosynthesis; L-asparagine biosynthesis; L-asparagine from L-aspartate (L-Gln route): step 1/1.</text>
</comment>
<evidence type="ECO:0000313" key="12">
    <source>
        <dbReference type="EMBL" id="TYI26117.1"/>
    </source>
</evidence>
<dbReference type="SUPFAM" id="SSF52402">
    <property type="entry name" value="Adenine nucleotide alpha hydrolases-like"/>
    <property type="match status" value="1"/>
</dbReference>
<protein>
    <recommendedName>
        <fullName evidence="8">Asparagine synthetase [glutamine-hydrolyzing]</fullName>
        <ecNumber evidence="8">6.3.5.4</ecNumber>
    </recommendedName>
</protein>
<keyword evidence="4 8" id="KW-0547">Nucleotide-binding</keyword>
<feature type="binding site" evidence="9">
    <location>
        <begin position="226"/>
        <end position="227"/>
    </location>
    <ligand>
        <name>ATP</name>
        <dbReference type="ChEBI" id="CHEBI:30616"/>
    </ligand>
</feature>
<evidence type="ECO:0000256" key="9">
    <source>
        <dbReference type="PIRSR" id="PIRSR001589-2"/>
    </source>
</evidence>
<keyword evidence="13" id="KW-1185">Reference proteome</keyword>
<comment type="catalytic activity">
    <reaction evidence="7 8">
        <text>L-aspartate + L-glutamine + ATP + H2O = L-asparagine + L-glutamate + AMP + diphosphate + H(+)</text>
        <dbReference type="Rhea" id="RHEA:12228"/>
        <dbReference type="ChEBI" id="CHEBI:15377"/>
        <dbReference type="ChEBI" id="CHEBI:15378"/>
        <dbReference type="ChEBI" id="CHEBI:29985"/>
        <dbReference type="ChEBI" id="CHEBI:29991"/>
        <dbReference type="ChEBI" id="CHEBI:30616"/>
        <dbReference type="ChEBI" id="CHEBI:33019"/>
        <dbReference type="ChEBI" id="CHEBI:58048"/>
        <dbReference type="ChEBI" id="CHEBI:58359"/>
        <dbReference type="ChEBI" id="CHEBI:456215"/>
        <dbReference type="EC" id="6.3.5.4"/>
    </reaction>
</comment>
<sequence>MLDGIFSFVLLDSRDNSFIVARDAIGVTSLYIGWGLDGSVWISSEMKGLSDDCEHFESFPPGHLYTSKSRGFRRWYNPPWFSESIPSVPYDPLVLRHAFENAVIKRLMTDVPFGVLLSGGLDSSLVASITARYLAGTKAAKQWGSQLHSFCVGLEGSPDLKAAKEVADYLGTVHHEFHFTVQDGIDAIEDVIYHIETHDVTTIRASTPMFLMSRKIKSLGVKMVISGEGSDEIFGGYLYFHKAPNKEELHRETCHKIKALHQYDCLRANKATSAWGLEARVPFLDKEFIKVAMSIDPESKMIKKDQGRIEKWILRKAFDDEERPYLPKHILYRQKEQFSDGVGYSWIDGLKAHAAKHVTDKMILNASYIFPHNTPTTKEAYYYRMIFERFFPQNSARLTVPGGASVACSTAKAVEWDVAWKNNLDPSGRAALGVHLSAYDAEAPLISNVPSKVIDSIPRMVEVPGVAIHT</sequence>
<evidence type="ECO:0000256" key="4">
    <source>
        <dbReference type="ARBA" id="ARBA00022741"/>
    </source>
</evidence>
<dbReference type="PANTHER" id="PTHR11772:SF48">
    <property type="entry name" value="ASPARAGINE SYNTHETASE [GLUTAMINE-HYDROLYZING] 1"/>
    <property type="match status" value="1"/>
</dbReference>
<dbReference type="Gene3D" id="3.60.20.10">
    <property type="entry name" value="Glutamine Phosphoribosylpyrophosphate, subunit 1, domain 1"/>
    <property type="match status" value="1"/>
</dbReference>
<feature type="binding site" evidence="9">
    <location>
        <position position="116"/>
    </location>
    <ligand>
        <name>ATP</name>
        <dbReference type="ChEBI" id="CHEBI:30616"/>
    </ligand>
</feature>
<evidence type="ECO:0000313" key="13">
    <source>
        <dbReference type="Proteomes" id="UP000322667"/>
    </source>
</evidence>
<dbReference type="EC" id="6.3.5.4" evidence="8"/>
<feature type="site" description="Important for beta-aspartyl-AMP intermediate formation" evidence="10">
    <location>
        <position position="228"/>
    </location>
</feature>
<dbReference type="PIRSF" id="PIRSF001589">
    <property type="entry name" value="Asn_synthetase_glu-h"/>
    <property type="match status" value="1"/>
</dbReference>
<dbReference type="Proteomes" id="UP000322667">
    <property type="component" value="Chromosome A05"/>
</dbReference>
<dbReference type="PROSITE" id="PS51278">
    <property type="entry name" value="GATASE_TYPE_2"/>
    <property type="match status" value="1"/>
</dbReference>
<dbReference type="GO" id="GO:0006529">
    <property type="term" value="P:asparagine biosynthetic process"/>
    <property type="evidence" value="ECO:0007669"/>
    <property type="project" value="UniProtKB-KW"/>
</dbReference>
<evidence type="ECO:0000256" key="3">
    <source>
        <dbReference type="ARBA" id="ARBA00022605"/>
    </source>
</evidence>
<evidence type="ECO:0000256" key="6">
    <source>
        <dbReference type="ARBA" id="ARBA00022888"/>
    </source>
</evidence>
<dbReference type="GO" id="GO:0005829">
    <property type="term" value="C:cytosol"/>
    <property type="evidence" value="ECO:0007669"/>
    <property type="project" value="TreeGrafter"/>
</dbReference>
<dbReference type="InterPro" id="IPR001962">
    <property type="entry name" value="Asn_synthase"/>
</dbReference>
<dbReference type="InterPro" id="IPR050795">
    <property type="entry name" value="Asn_Synthetase"/>
</dbReference>
<evidence type="ECO:0000256" key="10">
    <source>
        <dbReference type="PIRSR" id="PIRSR001589-3"/>
    </source>
</evidence>
<feature type="domain" description="Glutamine amidotransferase type-2" evidence="11">
    <location>
        <begin position="1"/>
        <end position="70"/>
    </location>
</feature>
<dbReference type="FunFam" id="3.40.50.620:FF:000055">
    <property type="entry name" value="Asparagine synthetase [glutamine-hydrolyzing]"/>
    <property type="match status" value="1"/>
</dbReference>
<accession>A0A5D2QCA4</accession>
<organism evidence="12 13">
    <name type="scientific">Gossypium tomentosum</name>
    <name type="common">Hawaiian cotton</name>
    <name type="synonym">Gossypium sandvicense</name>
    <dbReference type="NCBI Taxonomy" id="34277"/>
    <lineage>
        <taxon>Eukaryota</taxon>
        <taxon>Viridiplantae</taxon>
        <taxon>Streptophyta</taxon>
        <taxon>Embryophyta</taxon>
        <taxon>Tracheophyta</taxon>
        <taxon>Spermatophyta</taxon>
        <taxon>Magnoliopsida</taxon>
        <taxon>eudicotyledons</taxon>
        <taxon>Gunneridae</taxon>
        <taxon>Pentapetalae</taxon>
        <taxon>rosids</taxon>
        <taxon>malvids</taxon>
        <taxon>Malvales</taxon>
        <taxon>Malvaceae</taxon>
        <taxon>Malvoideae</taxon>
        <taxon>Gossypium</taxon>
    </lineage>
</organism>
<dbReference type="GO" id="GO:0004066">
    <property type="term" value="F:asparagine synthase (glutamine-hydrolyzing) activity"/>
    <property type="evidence" value="ECO:0007669"/>
    <property type="project" value="UniProtKB-EC"/>
</dbReference>
<dbReference type="CDD" id="cd01991">
    <property type="entry name" value="Asn_synthase_B_C"/>
    <property type="match status" value="1"/>
</dbReference>
<dbReference type="Pfam" id="PF00733">
    <property type="entry name" value="Asn_synthase"/>
    <property type="match status" value="1"/>
</dbReference>
<gene>
    <name evidence="12" type="ORF">ES332_A05G094000v1</name>
</gene>
<dbReference type="InterPro" id="IPR029055">
    <property type="entry name" value="Ntn_hydrolases_N"/>
</dbReference>
<dbReference type="InterPro" id="IPR017932">
    <property type="entry name" value="GATase_2_dom"/>
</dbReference>
<evidence type="ECO:0000256" key="1">
    <source>
        <dbReference type="ARBA" id="ARBA00005187"/>
    </source>
</evidence>
<name>A0A5D2QCA4_GOSTO</name>
<keyword evidence="5 8" id="KW-0067">ATP-binding</keyword>
<dbReference type="GO" id="GO:0005524">
    <property type="term" value="F:ATP binding"/>
    <property type="evidence" value="ECO:0007669"/>
    <property type="project" value="UniProtKB-KW"/>
</dbReference>
<keyword evidence="6" id="KW-0061">Asparagine biosynthesis</keyword>
<dbReference type="Gene3D" id="3.40.50.620">
    <property type="entry name" value="HUPs"/>
    <property type="match status" value="1"/>
</dbReference>
<reference evidence="12 13" key="1">
    <citation type="submission" date="2019-07" db="EMBL/GenBank/DDBJ databases">
        <title>WGS assembly of Gossypium tomentosum.</title>
        <authorList>
            <person name="Chen Z.J."/>
            <person name="Sreedasyam A."/>
            <person name="Ando A."/>
            <person name="Song Q."/>
            <person name="De L."/>
            <person name="Hulse-Kemp A."/>
            <person name="Ding M."/>
            <person name="Ye W."/>
            <person name="Kirkbride R."/>
            <person name="Jenkins J."/>
            <person name="Plott C."/>
            <person name="Lovell J."/>
            <person name="Lin Y.-M."/>
            <person name="Vaughn R."/>
            <person name="Liu B."/>
            <person name="Li W."/>
            <person name="Simpson S."/>
            <person name="Scheffler B."/>
            <person name="Saski C."/>
            <person name="Grover C."/>
            <person name="Hu G."/>
            <person name="Conover J."/>
            <person name="Carlson J."/>
            <person name="Shu S."/>
            <person name="Boston L."/>
            <person name="Williams M."/>
            <person name="Peterson D."/>
            <person name="Mcgee K."/>
            <person name="Jones D."/>
            <person name="Wendel J."/>
            <person name="Stelly D."/>
            <person name="Grimwood J."/>
            <person name="Schmutz J."/>
        </authorList>
    </citation>
    <scope>NUCLEOTIDE SEQUENCE [LARGE SCALE GENOMIC DNA]</scope>
    <source>
        <strain evidence="12">7179.01</strain>
    </source>
</reference>
<dbReference type="EMBL" id="CM017614">
    <property type="protein sequence ID" value="TYI26117.1"/>
    <property type="molecule type" value="Genomic_DNA"/>
</dbReference>
<dbReference type="NCBIfam" id="NF006949">
    <property type="entry name" value="PRK09431.1"/>
    <property type="match status" value="1"/>
</dbReference>
<feature type="binding site" evidence="9">
    <location>
        <position position="152"/>
    </location>
    <ligand>
        <name>ATP</name>
        <dbReference type="ChEBI" id="CHEBI:30616"/>
    </ligand>
</feature>
<dbReference type="InterPro" id="IPR014729">
    <property type="entry name" value="Rossmann-like_a/b/a_fold"/>
</dbReference>
<dbReference type="InterPro" id="IPR006426">
    <property type="entry name" value="Asn_synth_AEB"/>
</dbReference>
<dbReference type="AlphaFoldDB" id="A0A5D2QCA4"/>
<evidence type="ECO:0000256" key="8">
    <source>
        <dbReference type="PIRNR" id="PIRNR001589"/>
    </source>
</evidence>
<evidence type="ECO:0000256" key="5">
    <source>
        <dbReference type="ARBA" id="ARBA00022840"/>
    </source>
</evidence>
<dbReference type="Pfam" id="PF13537">
    <property type="entry name" value="GATase_7"/>
    <property type="match status" value="1"/>
</dbReference>
<dbReference type="PANTHER" id="PTHR11772">
    <property type="entry name" value="ASPARAGINE SYNTHETASE"/>
    <property type="match status" value="1"/>
</dbReference>
<evidence type="ECO:0000256" key="2">
    <source>
        <dbReference type="ARBA" id="ARBA00022598"/>
    </source>
</evidence>
<proteinExistence type="predicted"/>
<keyword evidence="2" id="KW-0436">Ligase</keyword>
<dbReference type="SUPFAM" id="SSF56235">
    <property type="entry name" value="N-terminal nucleophile aminohydrolases (Ntn hydrolases)"/>
    <property type="match status" value="1"/>
</dbReference>
<evidence type="ECO:0000256" key="7">
    <source>
        <dbReference type="ARBA" id="ARBA00048741"/>
    </source>
</evidence>
<keyword evidence="3" id="KW-0028">Amino-acid biosynthesis</keyword>